<dbReference type="NCBIfam" id="TIGR00765">
    <property type="entry name" value="yihY_not_rbn"/>
    <property type="match status" value="1"/>
</dbReference>
<dbReference type="PANTHER" id="PTHR30213">
    <property type="entry name" value="INNER MEMBRANE PROTEIN YHJD"/>
    <property type="match status" value="1"/>
</dbReference>
<keyword evidence="9" id="KW-1185">Reference proteome</keyword>
<proteinExistence type="predicted"/>
<evidence type="ECO:0000256" key="1">
    <source>
        <dbReference type="ARBA" id="ARBA00004651"/>
    </source>
</evidence>
<evidence type="ECO:0000313" key="9">
    <source>
        <dbReference type="Proteomes" id="UP000184076"/>
    </source>
</evidence>
<name>A0A1M4YCL5_9BACT</name>
<keyword evidence="4 7" id="KW-1133">Transmembrane helix</keyword>
<reference evidence="9" key="1">
    <citation type="submission" date="2016-11" db="EMBL/GenBank/DDBJ databases">
        <authorList>
            <person name="Varghese N."/>
            <person name="Submissions S."/>
        </authorList>
    </citation>
    <scope>NUCLEOTIDE SEQUENCE [LARGE SCALE GENOMIC DNA]</scope>
    <source>
        <strain evidence="9">DSM 9756</strain>
    </source>
</reference>
<keyword evidence="5 7" id="KW-0472">Membrane</keyword>
<dbReference type="InterPro" id="IPR017039">
    <property type="entry name" value="Virul_fac_BrkB"/>
</dbReference>
<dbReference type="Gene3D" id="1.10.10.10">
    <property type="entry name" value="Winged helix-like DNA-binding domain superfamily/Winged helix DNA-binding domain"/>
    <property type="match status" value="1"/>
</dbReference>
<feature type="transmembrane region" description="Helical" evidence="7">
    <location>
        <begin position="161"/>
        <end position="184"/>
    </location>
</feature>
<evidence type="ECO:0000256" key="6">
    <source>
        <dbReference type="SAM" id="MobiDB-lite"/>
    </source>
</evidence>
<dbReference type="GO" id="GO:0005886">
    <property type="term" value="C:plasma membrane"/>
    <property type="evidence" value="ECO:0007669"/>
    <property type="project" value="UniProtKB-SubCell"/>
</dbReference>
<evidence type="ECO:0000256" key="3">
    <source>
        <dbReference type="ARBA" id="ARBA00022692"/>
    </source>
</evidence>
<feature type="transmembrane region" description="Helical" evidence="7">
    <location>
        <begin position="276"/>
        <end position="297"/>
    </location>
</feature>
<dbReference type="AlphaFoldDB" id="A0A1M4YCL5"/>
<feature type="region of interest" description="Disordered" evidence="6">
    <location>
        <begin position="458"/>
        <end position="485"/>
    </location>
</feature>
<protein>
    <submittedName>
        <fullName evidence="8">YihY family inner membrane protein</fullName>
    </submittedName>
</protein>
<dbReference type="SUPFAM" id="SSF46785">
    <property type="entry name" value="Winged helix' DNA-binding domain"/>
    <property type="match status" value="1"/>
</dbReference>
<feature type="transmembrane region" description="Helical" evidence="7">
    <location>
        <begin position="120"/>
        <end position="140"/>
    </location>
</feature>
<dbReference type="Proteomes" id="UP000184076">
    <property type="component" value="Unassembled WGS sequence"/>
</dbReference>
<dbReference type="RefSeq" id="WP_073037952.1">
    <property type="nucleotide sequence ID" value="NZ_FQVB01000010.1"/>
</dbReference>
<accession>A0A1M4YCL5</accession>
<dbReference type="InterPro" id="IPR036390">
    <property type="entry name" value="WH_DNA-bd_sf"/>
</dbReference>
<dbReference type="STRING" id="1121391.SAMN02745206_01220"/>
<keyword evidence="3 7" id="KW-0812">Transmembrane</keyword>
<evidence type="ECO:0000256" key="2">
    <source>
        <dbReference type="ARBA" id="ARBA00022475"/>
    </source>
</evidence>
<evidence type="ECO:0000256" key="4">
    <source>
        <dbReference type="ARBA" id="ARBA00022989"/>
    </source>
</evidence>
<gene>
    <name evidence="8" type="ORF">SAMN02745206_01220</name>
</gene>
<evidence type="ECO:0000256" key="5">
    <source>
        <dbReference type="ARBA" id="ARBA00023136"/>
    </source>
</evidence>
<keyword evidence="2" id="KW-1003">Cell membrane</keyword>
<evidence type="ECO:0000313" key="8">
    <source>
        <dbReference type="EMBL" id="SHF03348.1"/>
    </source>
</evidence>
<dbReference type="OrthoDB" id="9808671at2"/>
<dbReference type="Pfam" id="PF03631">
    <property type="entry name" value="Virul_fac_BrkB"/>
    <property type="match status" value="1"/>
</dbReference>
<comment type="subcellular location">
    <subcellularLocation>
        <location evidence="1">Cell membrane</location>
        <topology evidence="1">Multi-pass membrane protein</topology>
    </subcellularLocation>
</comment>
<dbReference type="EMBL" id="FQVB01000010">
    <property type="protein sequence ID" value="SHF03348.1"/>
    <property type="molecule type" value="Genomic_DNA"/>
</dbReference>
<feature type="transmembrane region" description="Helical" evidence="7">
    <location>
        <begin position="49"/>
        <end position="74"/>
    </location>
</feature>
<feature type="transmembrane region" description="Helical" evidence="7">
    <location>
        <begin position="204"/>
        <end position="225"/>
    </location>
</feature>
<dbReference type="PANTHER" id="PTHR30213:SF0">
    <property type="entry name" value="UPF0761 MEMBRANE PROTEIN YIHY"/>
    <property type="match status" value="1"/>
</dbReference>
<evidence type="ECO:0000256" key="7">
    <source>
        <dbReference type="SAM" id="Phobius"/>
    </source>
</evidence>
<sequence>MRWVERLRIFLFEGERTLSSSYKEKAAYVARLLYLTVWKFNRDFCFDRAASLAFATIISLIPLAVLFVSFVGLLGGGEEIIKYVQDKVFPVVAPEFQDELVGWLEKYISPTAFRAGPAGIINLAAVVGLVMAALNILITAERVFNHIWRAKGTRHYFQKVTAFWVLLTSSPFLILASIWVGNVIAPKGGAVENFLNTHWWAGAAYRGLAPLLVEATCFSLIYLFLPSTRVQMRSAVAAGLSAAVLWELSKRAFYLYVARAVTVTNFYKQLATVPLFFLWLFLTWIILLWGGQLAYALQNFKTLSRLQEKGLTGHKYSLPFLGLTLLFSIHEAFVKGQDPPALEDLADRLEIPMEELEDLATTFCEQGILMEDAGRPGRYGLKRHPATVSIEEVVRRLFEKEFPAEAQRFAPHAETRPAEEKLKGAPVTTADALFRRAYGQLMKVFAGKTLEEALCRLGTSGAEPSGGSDDSPAKTPDPASADLRR</sequence>
<organism evidence="8 9">
    <name type="scientific">Desulfacinum infernum DSM 9756</name>
    <dbReference type="NCBI Taxonomy" id="1121391"/>
    <lineage>
        <taxon>Bacteria</taxon>
        <taxon>Pseudomonadati</taxon>
        <taxon>Thermodesulfobacteriota</taxon>
        <taxon>Syntrophobacteria</taxon>
        <taxon>Syntrophobacterales</taxon>
        <taxon>Syntrophobacteraceae</taxon>
        <taxon>Desulfacinum</taxon>
    </lineage>
</organism>
<dbReference type="InterPro" id="IPR036388">
    <property type="entry name" value="WH-like_DNA-bd_sf"/>
</dbReference>